<dbReference type="Gene3D" id="3.30.70.1020">
    <property type="entry name" value="Trehalose-6-phosphate phosphatase related protein, domain 2"/>
    <property type="match status" value="1"/>
</dbReference>
<evidence type="ECO:0000256" key="2">
    <source>
        <dbReference type="ARBA" id="ARBA00024179"/>
    </source>
</evidence>
<evidence type="ECO:0000256" key="3">
    <source>
        <dbReference type="RuleBase" id="RU361117"/>
    </source>
</evidence>
<comment type="similarity">
    <text evidence="3">Belongs to the trehalose phosphatase family.</text>
</comment>
<sequence length="278" mass="29671">MDGSLLPLLSDADLSGLAATPDLLVAMDFDGTLAHFSDEPTGVHAVPGAMEALEGLAELPNTVAMVISGRNLEQLAHATMLPVHGPVRLVGSHGAEPADGGTANLSPEQQAWLGELRSHTEGIAAEHEGAWVEVKPLAVGLHTRLVSDKELAAQLNQRLANFAATSELSHVTWGKDILEVAVDKTTKGSYIEDFRRAYARQHDRELRVLFAGDDTTDETALSTLRYSPAIAPATAPAPDIGIRVGGGETSATHRLDTPEDVRDFLQDLLRRRDGRSAD</sequence>
<dbReference type="Pfam" id="PF02358">
    <property type="entry name" value="Trehalose_PPase"/>
    <property type="match status" value="1"/>
</dbReference>
<dbReference type="InterPro" id="IPR036412">
    <property type="entry name" value="HAD-like_sf"/>
</dbReference>
<reference evidence="4" key="1">
    <citation type="submission" date="2022-02" db="EMBL/GenBank/DDBJ databases">
        <title>Corynebacterium sp. from urogenital microbiome.</title>
        <authorList>
            <person name="Cappelli E.A."/>
            <person name="Ribeiro T.G."/>
            <person name="Peixe L."/>
        </authorList>
    </citation>
    <scope>NUCLEOTIDE SEQUENCE</scope>
    <source>
        <strain evidence="4">C8Ua_174</strain>
    </source>
</reference>
<keyword evidence="3" id="KW-0479">Metal-binding</keyword>
<evidence type="ECO:0000313" key="4">
    <source>
        <dbReference type="EMBL" id="MCZ9289843.1"/>
    </source>
</evidence>
<keyword evidence="5" id="KW-1185">Reference proteome</keyword>
<comment type="catalytic activity">
    <reaction evidence="3">
        <text>alpha,alpha-trehalose 6-phosphate + H2O = alpha,alpha-trehalose + phosphate</text>
        <dbReference type="Rhea" id="RHEA:23420"/>
        <dbReference type="ChEBI" id="CHEBI:15377"/>
        <dbReference type="ChEBI" id="CHEBI:16551"/>
        <dbReference type="ChEBI" id="CHEBI:43474"/>
        <dbReference type="ChEBI" id="CHEBI:58429"/>
        <dbReference type="EC" id="3.1.3.12"/>
    </reaction>
</comment>
<dbReference type="SUPFAM" id="SSF56784">
    <property type="entry name" value="HAD-like"/>
    <property type="match status" value="1"/>
</dbReference>
<dbReference type="RefSeq" id="WP_269944545.1">
    <property type="nucleotide sequence ID" value="NZ_JAKMUT010000005.1"/>
</dbReference>
<dbReference type="NCBIfam" id="TIGR00685">
    <property type="entry name" value="T6PP"/>
    <property type="match status" value="1"/>
</dbReference>
<gene>
    <name evidence="4" type="primary">otsB</name>
    <name evidence="4" type="ORF">L8V00_06470</name>
</gene>
<comment type="caution">
    <text evidence="4">The sequence shown here is derived from an EMBL/GenBank/DDBJ whole genome shotgun (WGS) entry which is preliminary data.</text>
</comment>
<name>A0A9X3LNG6_9CORY</name>
<dbReference type="PANTHER" id="PTHR43768:SF3">
    <property type="entry name" value="TREHALOSE 6-PHOSPHATE PHOSPHATASE"/>
    <property type="match status" value="1"/>
</dbReference>
<dbReference type="InterPro" id="IPR023214">
    <property type="entry name" value="HAD_sf"/>
</dbReference>
<keyword evidence="3" id="KW-0460">Magnesium</keyword>
<comment type="function">
    <text evidence="2 3">Removes the phosphate from trehalose 6-phosphate to produce free trehalose.</text>
</comment>
<comment type="cofactor">
    <cofactor evidence="3">
        <name>Mg(2+)</name>
        <dbReference type="ChEBI" id="CHEBI:18420"/>
    </cofactor>
</comment>
<dbReference type="InterPro" id="IPR003337">
    <property type="entry name" value="Trehalose_PPase"/>
</dbReference>
<dbReference type="Gene3D" id="3.40.50.1000">
    <property type="entry name" value="HAD superfamily/HAD-like"/>
    <property type="match status" value="1"/>
</dbReference>
<dbReference type="GO" id="GO:0046872">
    <property type="term" value="F:metal ion binding"/>
    <property type="evidence" value="ECO:0007669"/>
    <property type="project" value="UniProtKB-KW"/>
</dbReference>
<evidence type="ECO:0000313" key="5">
    <source>
        <dbReference type="Proteomes" id="UP001146469"/>
    </source>
</evidence>
<organism evidence="4 5">
    <name type="scientific">Corynebacterium evansiae</name>
    <dbReference type="NCBI Taxonomy" id="2913499"/>
    <lineage>
        <taxon>Bacteria</taxon>
        <taxon>Bacillati</taxon>
        <taxon>Actinomycetota</taxon>
        <taxon>Actinomycetes</taxon>
        <taxon>Mycobacteriales</taxon>
        <taxon>Corynebacteriaceae</taxon>
        <taxon>Corynebacterium</taxon>
    </lineage>
</organism>
<comment type="pathway">
    <text evidence="3">Glycan biosynthesis; trehalose biosynthesis.</text>
</comment>
<protein>
    <recommendedName>
        <fullName evidence="3">Trehalose 6-phosphate phosphatase</fullName>
        <ecNumber evidence="3">3.1.3.12</ecNumber>
    </recommendedName>
</protein>
<dbReference type="InterPro" id="IPR044651">
    <property type="entry name" value="OTSB-like"/>
</dbReference>
<accession>A0A9X3LNG6</accession>
<keyword evidence="1 3" id="KW-0378">Hydrolase</keyword>
<proteinExistence type="inferred from homology"/>
<dbReference type="PANTHER" id="PTHR43768">
    <property type="entry name" value="TREHALOSE 6-PHOSPHATE PHOSPHATASE"/>
    <property type="match status" value="1"/>
</dbReference>
<evidence type="ECO:0000256" key="1">
    <source>
        <dbReference type="ARBA" id="ARBA00022801"/>
    </source>
</evidence>
<dbReference type="Proteomes" id="UP001146469">
    <property type="component" value="Unassembled WGS sequence"/>
</dbReference>
<dbReference type="GO" id="GO:0005992">
    <property type="term" value="P:trehalose biosynthetic process"/>
    <property type="evidence" value="ECO:0007669"/>
    <property type="project" value="InterPro"/>
</dbReference>
<dbReference type="GO" id="GO:0004805">
    <property type="term" value="F:trehalose-phosphatase activity"/>
    <property type="evidence" value="ECO:0007669"/>
    <property type="project" value="UniProtKB-EC"/>
</dbReference>
<dbReference type="EMBL" id="JAKMUT010000005">
    <property type="protein sequence ID" value="MCZ9289843.1"/>
    <property type="molecule type" value="Genomic_DNA"/>
</dbReference>
<dbReference type="AlphaFoldDB" id="A0A9X3LNG6"/>
<dbReference type="EC" id="3.1.3.12" evidence="3"/>